<feature type="transmembrane region" description="Helical" evidence="7">
    <location>
        <begin position="93"/>
        <end position="116"/>
    </location>
</feature>
<sequence>MTDPSVPSVNASTSNPLPSHVHPDRQSRVASALSLFSVMAWITGMFLIALVVRMVCQYVLNMEIPDWAKYIAIVHGWVYIAYVASVMNLGMKALWPFGKIILTALAGVVPFFSFFMESKRRREVQREFALL</sequence>
<dbReference type="InterPro" id="IPR023845">
    <property type="entry name" value="DUF3817_TM"/>
</dbReference>
<evidence type="ECO:0000313" key="9">
    <source>
        <dbReference type="EMBL" id="APT92010.1"/>
    </source>
</evidence>
<keyword evidence="4 7" id="KW-1133">Transmembrane helix</keyword>
<feature type="domain" description="DUF3817" evidence="8">
    <location>
        <begin position="34"/>
        <end position="122"/>
    </location>
</feature>
<organism evidence="9 10">
    <name type="scientific">Corynebacterium phocae</name>
    <dbReference type="NCBI Taxonomy" id="161895"/>
    <lineage>
        <taxon>Bacteria</taxon>
        <taxon>Bacillati</taxon>
        <taxon>Actinomycetota</taxon>
        <taxon>Actinomycetes</taxon>
        <taxon>Mycobacteriales</taxon>
        <taxon>Corynebacteriaceae</taxon>
        <taxon>Corynebacterium</taxon>
    </lineage>
</organism>
<keyword evidence="10" id="KW-1185">Reference proteome</keyword>
<evidence type="ECO:0000259" key="8">
    <source>
        <dbReference type="Pfam" id="PF12823"/>
    </source>
</evidence>
<dbReference type="AlphaFoldDB" id="A0A1L7D1P5"/>
<dbReference type="PANTHER" id="PTHR40077">
    <property type="entry name" value="MEMBRANE PROTEIN-RELATED"/>
    <property type="match status" value="1"/>
</dbReference>
<dbReference type="NCBIfam" id="TIGR03954">
    <property type="entry name" value="integ_memb_HG"/>
    <property type="match status" value="1"/>
</dbReference>
<dbReference type="Proteomes" id="UP000185491">
    <property type="component" value="Chromosome"/>
</dbReference>
<evidence type="ECO:0000256" key="6">
    <source>
        <dbReference type="SAM" id="MobiDB-lite"/>
    </source>
</evidence>
<name>A0A1L7D1P5_9CORY</name>
<protein>
    <submittedName>
        <fullName evidence="9">Membrane protein</fullName>
    </submittedName>
</protein>
<evidence type="ECO:0000256" key="3">
    <source>
        <dbReference type="ARBA" id="ARBA00022692"/>
    </source>
</evidence>
<gene>
    <name evidence="9" type="ORF">CPHO_02835</name>
</gene>
<keyword evidence="2" id="KW-1003">Cell membrane</keyword>
<reference evidence="9 10" key="1">
    <citation type="submission" date="2014-08" db="EMBL/GenBank/DDBJ databases">
        <title>Complete genome sequence of Corynebacterium phocae M408/89/1(T)(=DSM 44612(T)), isolated from the common seal (Phoca vitulina).</title>
        <authorList>
            <person name="Ruckert C."/>
            <person name="Albersmeier A."/>
            <person name="Winkler A."/>
            <person name="Kalinowski J."/>
        </authorList>
    </citation>
    <scope>NUCLEOTIDE SEQUENCE [LARGE SCALE GENOMIC DNA]</scope>
    <source>
        <strain evidence="9 10">M408/89/1</strain>
    </source>
</reference>
<dbReference type="PANTHER" id="PTHR40077:SF2">
    <property type="entry name" value="MEMBRANE PROTEIN"/>
    <property type="match status" value="1"/>
</dbReference>
<dbReference type="GO" id="GO:0005886">
    <property type="term" value="C:plasma membrane"/>
    <property type="evidence" value="ECO:0007669"/>
    <property type="project" value="UniProtKB-SubCell"/>
</dbReference>
<comment type="subcellular location">
    <subcellularLocation>
        <location evidence="1">Cell membrane</location>
        <topology evidence="1">Multi-pass membrane protein</topology>
    </subcellularLocation>
</comment>
<dbReference type="STRING" id="161895.CPHO_02835"/>
<feature type="compositionally biased region" description="Polar residues" evidence="6">
    <location>
        <begin position="1"/>
        <end position="17"/>
    </location>
</feature>
<evidence type="ECO:0000256" key="1">
    <source>
        <dbReference type="ARBA" id="ARBA00004651"/>
    </source>
</evidence>
<dbReference type="KEGG" id="cpho:CPHO_02835"/>
<feature type="transmembrane region" description="Helical" evidence="7">
    <location>
        <begin position="67"/>
        <end position="87"/>
    </location>
</feature>
<proteinExistence type="predicted"/>
<keyword evidence="5 7" id="KW-0472">Membrane</keyword>
<evidence type="ECO:0000256" key="5">
    <source>
        <dbReference type="ARBA" id="ARBA00023136"/>
    </source>
</evidence>
<evidence type="ECO:0000256" key="2">
    <source>
        <dbReference type="ARBA" id="ARBA00022475"/>
    </source>
</evidence>
<feature type="transmembrane region" description="Helical" evidence="7">
    <location>
        <begin position="32"/>
        <end position="55"/>
    </location>
</feature>
<evidence type="ECO:0000313" key="10">
    <source>
        <dbReference type="Proteomes" id="UP000185491"/>
    </source>
</evidence>
<accession>A0A1L7D1P5</accession>
<dbReference type="EMBL" id="CP009249">
    <property type="protein sequence ID" value="APT92010.1"/>
    <property type="molecule type" value="Genomic_DNA"/>
</dbReference>
<evidence type="ECO:0000256" key="4">
    <source>
        <dbReference type="ARBA" id="ARBA00022989"/>
    </source>
</evidence>
<dbReference type="Pfam" id="PF12823">
    <property type="entry name" value="DUF3817"/>
    <property type="match status" value="1"/>
</dbReference>
<evidence type="ECO:0000256" key="7">
    <source>
        <dbReference type="SAM" id="Phobius"/>
    </source>
</evidence>
<dbReference type="RefSeq" id="WP_075733036.1">
    <property type="nucleotide sequence ID" value="NZ_CP009249.1"/>
</dbReference>
<keyword evidence="3 7" id="KW-0812">Transmembrane</keyword>
<feature type="region of interest" description="Disordered" evidence="6">
    <location>
        <begin position="1"/>
        <end position="23"/>
    </location>
</feature>